<evidence type="ECO:0000313" key="2">
    <source>
        <dbReference type="EMBL" id="HJC49496.1"/>
    </source>
</evidence>
<dbReference type="InterPro" id="IPR029044">
    <property type="entry name" value="Nucleotide-diphossugar_trans"/>
</dbReference>
<organism evidence="2 3">
    <name type="scientific">Candidatus Anaerostipes avistercoris</name>
    <dbReference type="NCBI Taxonomy" id="2838462"/>
    <lineage>
        <taxon>Bacteria</taxon>
        <taxon>Bacillati</taxon>
        <taxon>Bacillota</taxon>
        <taxon>Clostridia</taxon>
        <taxon>Lachnospirales</taxon>
        <taxon>Lachnospiraceae</taxon>
        <taxon>Anaerostipes</taxon>
    </lineage>
</organism>
<reference evidence="2" key="1">
    <citation type="journal article" date="2021" name="PeerJ">
        <title>Extensive microbial diversity within the chicken gut microbiome revealed by metagenomics and culture.</title>
        <authorList>
            <person name="Gilroy R."/>
            <person name="Ravi A."/>
            <person name="Getino M."/>
            <person name="Pursley I."/>
            <person name="Horton D.L."/>
            <person name="Alikhan N.F."/>
            <person name="Baker D."/>
            <person name="Gharbi K."/>
            <person name="Hall N."/>
            <person name="Watson M."/>
            <person name="Adriaenssens E.M."/>
            <person name="Foster-Nyarko E."/>
            <person name="Jarju S."/>
            <person name="Secka A."/>
            <person name="Antonio M."/>
            <person name="Oren A."/>
            <person name="Chaudhuri R.R."/>
            <person name="La Ragione R."/>
            <person name="Hildebrand F."/>
            <person name="Pallen M.J."/>
        </authorList>
    </citation>
    <scope>NUCLEOTIDE SEQUENCE</scope>
    <source>
        <strain evidence="2">ChiSjej3B21-8574</strain>
    </source>
</reference>
<protein>
    <submittedName>
        <fullName evidence="2">Glycosyltransferase</fullName>
    </submittedName>
</protein>
<dbReference type="AlphaFoldDB" id="A0A9D2PG88"/>
<name>A0A9D2PG88_9FIRM</name>
<dbReference type="PANTHER" id="PTHR15046">
    <property type="entry name" value="GLYCO_TRANS_2-LIKE DOMAIN-CONTAINING PROTEIN"/>
    <property type="match status" value="1"/>
</dbReference>
<dbReference type="Pfam" id="PF00535">
    <property type="entry name" value="Glycos_transf_2"/>
    <property type="match status" value="1"/>
</dbReference>
<gene>
    <name evidence="2" type="ORF">H9754_02765</name>
</gene>
<accession>A0A9D2PG88</accession>
<dbReference type="Proteomes" id="UP000823904">
    <property type="component" value="Unassembled WGS sequence"/>
</dbReference>
<proteinExistence type="predicted"/>
<dbReference type="PANTHER" id="PTHR15046:SF3">
    <property type="entry name" value="BETA-1,4 N-ACETYLGALACTOSAMINYLTRANSFERASE 2-LIKE"/>
    <property type="match status" value="1"/>
</dbReference>
<sequence>MKNKLRERLKNIAHGKLEPAAKLFFDIIAWLERVYFQCRYRLKNKNNLSQEDIKEVEENVTFMFKSFERQKLAKRLYKSIRKFYPNAHIIIADDSSSPLNLKNEHLTVLHLPFNSGLSYGLNRALREVKTPYLMKLDDDCILTRKSDIAGQLSFLNKHKEIDLVGFGILSFIRCQPPIKDFMNYFQESMYRAPKPLKIPHMTQIDNTHIVVGKPPNIFLARTDKVREVGWDDNIRMMDHKEFFIRAAGNLVATVAIDTVVFHCHNPFDRKYQKYRQDVEGDRAYIRKKYAKFH</sequence>
<dbReference type="EMBL" id="DWWD01000016">
    <property type="protein sequence ID" value="HJC49496.1"/>
    <property type="molecule type" value="Genomic_DNA"/>
</dbReference>
<comment type="caution">
    <text evidence="2">The sequence shown here is derived from an EMBL/GenBank/DDBJ whole genome shotgun (WGS) entry which is preliminary data.</text>
</comment>
<dbReference type="CDD" id="cd00761">
    <property type="entry name" value="Glyco_tranf_GTA_type"/>
    <property type="match status" value="1"/>
</dbReference>
<reference evidence="2" key="2">
    <citation type="submission" date="2021-04" db="EMBL/GenBank/DDBJ databases">
        <authorList>
            <person name="Gilroy R."/>
        </authorList>
    </citation>
    <scope>NUCLEOTIDE SEQUENCE</scope>
    <source>
        <strain evidence="2">ChiSjej3B21-8574</strain>
    </source>
</reference>
<dbReference type="SUPFAM" id="SSF53448">
    <property type="entry name" value="Nucleotide-diphospho-sugar transferases"/>
    <property type="match status" value="1"/>
</dbReference>
<dbReference type="InterPro" id="IPR001173">
    <property type="entry name" value="Glyco_trans_2-like"/>
</dbReference>
<dbReference type="Gene3D" id="3.90.550.10">
    <property type="entry name" value="Spore Coat Polysaccharide Biosynthesis Protein SpsA, Chain A"/>
    <property type="match status" value="1"/>
</dbReference>
<evidence type="ECO:0000313" key="3">
    <source>
        <dbReference type="Proteomes" id="UP000823904"/>
    </source>
</evidence>
<evidence type="ECO:0000259" key="1">
    <source>
        <dbReference type="Pfam" id="PF00535"/>
    </source>
</evidence>
<feature type="domain" description="Glycosyltransferase 2-like" evidence="1">
    <location>
        <begin position="68"/>
        <end position="163"/>
    </location>
</feature>